<keyword evidence="4 8" id="KW-0067">ATP-binding</keyword>
<keyword evidence="7" id="KW-0961">Cell wall biogenesis/degradation</keyword>
<dbReference type="Proteomes" id="UP001151287">
    <property type="component" value="Unassembled WGS sequence"/>
</dbReference>
<keyword evidence="12" id="KW-1185">Reference proteome</keyword>
<dbReference type="Pfam" id="PF07478">
    <property type="entry name" value="Dala_Dala_lig_C"/>
    <property type="match status" value="1"/>
</dbReference>
<evidence type="ECO:0000313" key="12">
    <source>
        <dbReference type="Proteomes" id="UP001151287"/>
    </source>
</evidence>
<evidence type="ECO:0000256" key="9">
    <source>
        <dbReference type="SAM" id="MobiDB-lite"/>
    </source>
</evidence>
<dbReference type="PROSITE" id="PS50975">
    <property type="entry name" value="ATP_GRASP"/>
    <property type="match status" value="1"/>
</dbReference>
<evidence type="ECO:0000256" key="7">
    <source>
        <dbReference type="ARBA" id="ARBA00023316"/>
    </source>
</evidence>
<feature type="compositionally biased region" description="Basic and acidic residues" evidence="9">
    <location>
        <begin position="253"/>
        <end position="263"/>
    </location>
</feature>
<feature type="compositionally biased region" description="Low complexity" evidence="9">
    <location>
        <begin position="437"/>
        <end position="448"/>
    </location>
</feature>
<feature type="compositionally biased region" description="Basic residues" evidence="9">
    <location>
        <begin position="381"/>
        <end position="395"/>
    </location>
</feature>
<feature type="compositionally biased region" description="Basic residues" evidence="9">
    <location>
        <begin position="467"/>
        <end position="482"/>
    </location>
</feature>
<dbReference type="SUPFAM" id="SSF52440">
    <property type="entry name" value="PreATP-grasp domain"/>
    <property type="match status" value="1"/>
</dbReference>
<sequence>MSETPTPDPAAEQSDAPAVRPRVAVVFGGRSSEHGISCVTAGSVLAAIDPTEYDVVPIGIAPDGRWVLESGEPEALAIGAGGALPQVSAARPVVRLEQDGGAALTVQEPGEVPRALGAVDVVLPLLHGPFGEDGTLQGLLELADVAYVGAGVLASAVSMDKHYMKVVLRSAGLPVLPHVLVTPHGWENDREACPRERARARLPRLRQALPGRVEHRHQQGPRRGRAGRGGRGRPRARPAGAGRELRRARRPRGRDGRAGERGRPRVSTSVAAEILVDAEHEFYDFAAKYLPEEATDLRVPADLEEETEAELRRLAGEAFLALGIEGLARVDFFVQDGGRVVINEGEHHAGLHPDLDVPADVGGLGRRLRHAGAPAADARPRAHHRPALRRHRQRPTARVCALTAGARSLITSTGGRKRAGTVTRSRGERPIVVITTRPAAAPRRSAPSPGRPTRRRARGCRPAPAPGRRRAAARPRPARGRRAAGPARRPARRRRRPAHRSGAPPRRRLPRPAAARPRPAAGGAVARGRASDVDDGAGEGAGDPGHGLDPGDDHLAELVDVGRLRAHDDVVRTGDVLGEDDALEVRDLGRHLRGLAHVGLDQDVGLHHHVLAPSSRAPAALVRRPTRETYTSRACRAPTPLTGP</sequence>
<evidence type="ECO:0000256" key="2">
    <source>
        <dbReference type="ARBA" id="ARBA00022598"/>
    </source>
</evidence>
<dbReference type="AlphaFoldDB" id="A0A9Q0C0I8"/>
<keyword evidence="5" id="KW-0133">Cell shape</keyword>
<dbReference type="EMBL" id="JAMQYH010000043">
    <property type="protein sequence ID" value="KAJ1684063.1"/>
    <property type="molecule type" value="Genomic_DNA"/>
</dbReference>
<feature type="compositionally biased region" description="Basic residues" evidence="9">
    <location>
        <begin position="218"/>
        <end position="236"/>
    </location>
</feature>
<feature type="region of interest" description="Disordered" evidence="9">
    <location>
        <begin position="202"/>
        <end position="267"/>
    </location>
</feature>
<dbReference type="Gene3D" id="3.30.470.20">
    <property type="entry name" value="ATP-grasp fold, B domain"/>
    <property type="match status" value="2"/>
</dbReference>
<dbReference type="Gene3D" id="3.40.50.20">
    <property type="match status" value="1"/>
</dbReference>
<dbReference type="InterPro" id="IPR000291">
    <property type="entry name" value="D-Ala_lig_Van_CS"/>
</dbReference>
<evidence type="ECO:0000256" key="5">
    <source>
        <dbReference type="ARBA" id="ARBA00022960"/>
    </source>
</evidence>
<dbReference type="InterPro" id="IPR011761">
    <property type="entry name" value="ATP-grasp"/>
</dbReference>
<dbReference type="InterPro" id="IPR016185">
    <property type="entry name" value="PreATP-grasp_dom_sf"/>
</dbReference>
<evidence type="ECO:0000256" key="4">
    <source>
        <dbReference type="ARBA" id="ARBA00022840"/>
    </source>
</evidence>
<keyword evidence="2" id="KW-0436">Ligase</keyword>
<evidence type="ECO:0000256" key="6">
    <source>
        <dbReference type="ARBA" id="ARBA00022984"/>
    </source>
</evidence>
<dbReference type="SUPFAM" id="SSF56059">
    <property type="entry name" value="Glutathione synthetase ATP-binding domain-like"/>
    <property type="match status" value="1"/>
</dbReference>
<protein>
    <recommendedName>
        <fullName evidence="10">ATP-grasp domain-containing protein</fullName>
    </recommendedName>
</protein>
<feature type="region of interest" description="Disordered" evidence="9">
    <location>
        <begin position="433"/>
        <end position="554"/>
    </location>
</feature>
<dbReference type="GO" id="GO:0046872">
    <property type="term" value="F:metal ion binding"/>
    <property type="evidence" value="ECO:0007669"/>
    <property type="project" value="InterPro"/>
</dbReference>
<reference evidence="11" key="1">
    <citation type="journal article" date="2022" name="Cell">
        <title>Repeat-based holocentromeres influence genome architecture and karyotype evolution.</title>
        <authorList>
            <person name="Hofstatter P.G."/>
            <person name="Thangavel G."/>
            <person name="Lux T."/>
            <person name="Neumann P."/>
            <person name="Vondrak T."/>
            <person name="Novak P."/>
            <person name="Zhang M."/>
            <person name="Costa L."/>
            <person name="Castellani M."/>
            <person name="Scott A."/>
            <person name="Toegelov H."/>
            <person name="Fuchs J."/>
            <person name="Mata-Sucre Y."/>
            <person name="Dias Y."/>
            <person name="Vanzela A.L.L."/>
            <person name="Huettel B."/>
            <person name="Almeida C.C.S."/>
            <person name="Simkova H."/>
            <person name="Souza G."/>
            <person name="Pedrosa-Harand A."/>
            <person name="Macas J."/>
            <person name="Mayer K.F.X."/>
            <person name="Houben A."/>
            <person name="Marques A."/>
        </authorList>
    </citation>
    <scope>NUCLEOTIDE SEQUENCE</scope>
    <source>
        <strain evidence="11">RhyBre1mFocal</strain>
    </source>
</reference>
<feature type="compositionally biased region" description="Low complexity" evidence="9">
    <location>
        <begin position="511"/>
        <end position="528"/>
    </location>
</feature>
<keyword evidence="3 8" id="KW-0547">Nucleotide-binding</keyword>
<feature type="compositionally biased region" description="Basic residues" evidence="9">
    <location>
        <begin position="489"/>
        <end position="510"/>
    </location>
</feature>
<evidence type="ECO:0000256" key="3">
    <source>
        <dbReference type="ARBA" id="ARBA00022741"/>
    </source>
</evidence>
<dbReference type="OrthoDB" id="2013972at2759"/>
<dbReference type="GO" id="GO:0005829">
    <property type="term" value="C:cytosol"/>
    <property type="evidence" value="ECO:0007669"/>
    <property type="project" value="TreeGrafter"/>
</dbReference>
<dbReference type="PANTHER" id="PTHR23132:SF25">
    <property type="entry name" value="D-ALANINE--D-ALANINE LIGASE A"/>
    <property type="match status" value="1"/>
</dbReference>
<comment type="similarity">
    <text evidence="1">Belongs to the D-alanine--D-alanine ligase family.</text>
</comment>
<gene>
    <name evidence="11" type="ORF">LUZ63_020632</name>
</gene>
<name>A0A9Q0C0I8_9POAL</name>
<feature type="domain" description="ATP-grasp" evidence="10">
    <location>
        <begin position="165"/>
        <end position="375"/>
    </location>
</feature>
<evidence type="ECO:0000313" key="11">
    <source>
        <dbReference type="EMBL" id="KAJ1684063.1"/>
    </source>
</evidence>
<comment type="caution">
    <text evidence="11">The sequence shown here is derived from an EMBL/GenBank/DDBJ whole genome shotgun (WGS) entry which is preliminary data.</text>
</comment>
<dbReference type="GO" id="GO:0005524">
    <property type="term" value="F:ATP binding"/>
    <property type="evidence" value="ECO:0007669"/>
    <property type="project" value="UniProtKB-UniRule"/>
</dbReference>
<proteinExistence type="inferred from homology"/>
<organism evidence="11 12">
    <name type="scientific">Rhynchospora breviuscula</name>
    <dbReference type="NCBI Taxonomy" id="2022672"/>
    <lineage>
        <taxon>Eukaryota</taxon>
        <taxon>Viridiplantae</taxon>
        <taxon>Streptophyta</taxon>
        <taxon>Embryophyta</taxon>
        <taxon>Tracheophyta</taxon>
        <taxon>Spermatophyta</taxon>
        <taxon>Magnoliopsida</taxon>
        <taxon>Liliopsida</taxon>
        <taxon>Poales</taxon>
        <taxon>Cyperaceae</taxon>
        <taxon>Cyperoideae</taxon>
        <taxon>Rhynchosporeae</taxon>
        <taxon>Rhynchospora</taxon>
    </lineage>
</organism>
<dbReference type="GO" id="GO:0071555">
    <property type="term" value="P:cell wall organization"/>
    <property type="evidence" value="ECO:0007669"/>
    <property type="project" value="UniProtKB-KW"/>
</dbReference>
<evidence type="ECO:0000259" key="10">
    <source>
        <dbReference type="PROSITE" id="PS50975"/>
    </source>
</evidence>
<evidence type="ECO:0000256" key="1">
    <source>
        <dbReference type="ARBA" id="ARBA00010871"/>
    </source>
</evidence>
<dbReference type="GO" id="GO:0008716">
    <property type="term" value="F:D-alanine-D-alanine ligase activity"/>
    <property type="evidence" value="ECO:0007669"/>
    <property type="project" value="InterPro"/>
</dbReference>
<dbReference type="Pfam" id="PF01820">
    <property type="entry name" value="Dala_Dala_lig_N"/>
    <property type="match status" value="1"/>
</dbReference>
<dbReference type="GO" id="GO:0008360">
    <property type="term" value="P:regulation of cell shape"/>
    <property type="evidence" value="ECO:0007669"/>
    <property type="project" value="UniProtKB-KW"/>
</dbReference>
<dbReference type="PROSITE" id="PS00843">
    <property type="entry name" value="DALA_DALA_LIGASE_1"/>
    <property type="match status" value="1"/>
</dbReference>
<dbReference type="InterPro" id="IPR011127">
    <property type="entry name" value="Dala_Dala_lig_N"/>
</dbReference>
<dbReference type="PANTHER" id="PTHR23132">
    <property type="entry name" value="D-ALANINE--D-ALANINE LIGASE"/>
    <property type="match status" value="1"/>
</dbReference>
<feature type="region of interest" description="Disordered" evidence="9">
    <location>
        <begin position="623"/>
        <end position="644"/>
    </location>
</feature>
<keyword evidence="6" id="KW-0573">Peptidoglycan synthesis</keyword>
<accession>A0A9Q0C0I8</accession>
<dbReference type="InterPro" id="IPR011095">
    <property type="entry name" value="Dala_Dala_lig_C"/>
</dbReference>
<evidence type="ECO:0000256" key="8">
    <source>
        <dbReference type="PROSITE-ProRule" id="PRU00409"/>
    </source>
</evidence>
<feature type="region of interest" description="Disordered" evidence="9">
    <location>
        <begin position="371"/>
        <end position="398"/>
    </location>
</feature>